<dbReference type="InterPro" id="IPR019480">
    <property type="entry name" value="Dihydroorotate_DH_Fe-S-bd"/>
</dbReference>
<dbReference type="InterPro" id="IPR050353">
    <property type="entry name" value="PyrK_electron_transfer"/>
</dbReference>
<comment type="cofactor">
    <cofactor evidence="10">
        <name>[2Fe-2S] cluster</name>
        <dbReference type="ChEBI" id="CHEBI:190135"/>
    </cofactor>
</comment>
<dbReference type="AlphaFoldDB" id="E7RP38"/>
<dbReference type="PRINTS" id="PR00409">
    <property type="entry name" value="PHDIOXRDTASE"/>
</dbReference>
<dbReference type="PANTHER" id="PTHR43513:SF3">
    <property type="entry name" value="DIHYDROOROTATE DEHYDROGENASE B (NAD(+)), ELECTRON TRANSFER SUBUNIT-RELATED"/>
    <property type="match status" value="1"/>
</dbReference>
<dbReference type="eggNOG" id="COG0543">
    <property type="taxonomic scope" value="Bacteria"/>
</dbReference>
<evidence type="ECO:0000256" key="3">
    <source>
        <dbReference type="ARBA" id="ARBA00022630"/>
    </source>
</evidence>
<keyword evidence="4 12" id="KW-0001">2Fe-2S</keyword>
<evidence type="ECO:0000256" key="1">
    <source>
        <dbReference type="ARBA" id="ARBA00006422"/>
    </source>
</evidence>
<evidence type="ECO:0000256" key="4">
    <source>
        <dbReference type="ARBA" id="ARBA00022714"/>
    </source>
</evidence>
<name>E7RP38_9BACT</name>
<keyword evidence="3 11" id="KW-0285">Flavoprotein</keyword>
<organism evidence="14 15">
    <name type="scientific">Hoylesella oralis ATCC 33269</name>
    <dbReference type="NCBI Taxonomy" id="873533"/>
    <lineage>
        <taxon>Bacteria</taxon>
        <taxon>Pseudomonadati</taxon>
        <taxon>Bacteroidota</taxon>
        <taxon>Bacteroidia</taxon>
        <taxon>Bacteroidales</taxon>
        <taxon>Prevotellaceae</taxon>
        <taxon>Hoylesella</taxon>
    </lineage>
</organism>
<dbReference type="GO" id="GO:0016491">
    <property type="term" value="F:oxidoreductase activity"/>
    <property type="evidence" value="ECO:0007669"/>
    <property type="project" value="InterPro"/>
</dbReference>
<feature type="binding site" evidence="12">
    <location>
        <position position="223"/>
    </location>
    <ligand>
        <name>[2Fe-2S] cluster</name>
        <dbReference type="ChEBI" id="CHEBI:190135"/>
    </ligand>
</feature>
<sequence>MKKYCIDLLVNSVEALSKLHFLIRLTDSTPLPDMLPGQFVEVKVENSPKTFLRRPISINYVDKEHNELWLLVAAIGDGTRALSRLQRGDKLNCMLPLGNGFTLPKDKKDRFLLVGGGVGIAPLLFLGKKIKEIGGTPTFLLGARTAEGLIELDHFKALGSLYLTTEDGSAGDKGFVTDHSILRTSRFDHIATCGPKPMMTAIARFAKEQGIDCEVSLENKMACGIGACLCCVEKTTDEGNICVCKEGPVLNIKKLLWQL</sequence>
<feature type="domain" description="FAD-binding FR-type" evidence="13">
    <location>
        <begin position="3"/>
        <end position="103"/>
    </location>
</feature>
<dbReference type="InterPro" id="IPR037117">
    <property type="entry name" value="Dihydroorotate_DH_ele_sf"/>
</dbReference>
<dbReference type="SUPFAM" id="SSF52343">
    <property type="entry name" value="Ferredoxin reductase-like, C-terminal NADP-linked domain"/>
    <property type="match status" value="1"/>
</dbReference>
<accession>E7RP38</accession>
<dbReference type="Gene3D" id="3.40.50.80">
    <property type="entry name" value="Nucleotide-binding domain of ferredoxin-NADP reductase (FNR) module"/>
    <property type="match status" value="1"/>
</dbReference>
<dbReference type="InterPro" id="IPR017927">
    <property type="entry name" value="FAD-bd_FR_type"/>
</dbReference>
<comment type="cofactor">
    <cofactor evidence="11">
        <name>FAD</name>
        <dbReference type="ChEBI" id="CHEBI:57692"/>
    </cofactor>
    <text evidence="11">Binds 1 FAD per subunit.</text>
</comment>
<evidence type="ECO:0000313" key="15">
    <source>
        <dbReference type="Proteomes" id="UP000005580"/>
    </source>
</evidence>
<keyword evidence="5 12" id="KW-0479">Metal-binding</keyword>
<proteinExistence type="inferred from homology"/>
<keyword evidence="15" id="KW-1185">Reference proteome</keyword>
<comment type="cofactor">
    <cofactor evidence="12">
        <name>[2Fe-2S] cluster</name>
        <dbReference type="ChEBI" id="CHEBI:190135"/>
    </cofactor>
    <text evidence="12">Binds 1 [2Fe-2S] cluster per subunit.</text>
</comment>
<feature type="binding site" evidence="12">
    <location>
        <position position="228"/>
    </location>
    <ligand>
        <name>[2Fe-2S] cluster</name>
        <dbReference type="ChEBI" id="CHEBI:190135"/>
    </ligand>
</feature>
<dbReference type="Pfam" id="PF10418">
    <property type="entry name" value="DHODB_Fe-S_bind"/>
    <property type="match status" value="1"/>
</dbReference>
<feature type="binding site" evidence="12">
    <location>
        <position position="231"/>
    </location>
    <ligand>
        <name>[2Fe-2S] cluster</name>
        <dbReference type="ChEBI" id="CHEBI:190135"/>
    </ligand>
</feature>
<dbReference type="SUPFAM" id="SSF63380">
    <property type="entry name" value="Riboflavin synthase domain-like"/>
    <property type="match status" value="1"/>
</dbReference>
<keyword evidence="2" id="KW-0813">Transport</keyword>
<evidence type="ECO:0000256" key="10">
    <source>
        <dbReference type="ARBA" id="ARBA00034078"/>
    </source>
</evidence>
<dbReference type="PIRSF" id="PIRSF006816">
    <property type="entry name" value="Cyc3_hyd_g"/>
    <property type="match status" value="1"/>
</dbReference>
<gene>
    <name evidence="14" type="primary">pyrK</name>
    <name evidence="14" type="ORF">HMPREF0663_10939</name>
</gene>
<dbReference type="RefSeq" id="WP_004368164.1">
    <property type="nucleotide sequence ID" value="NZ_GL833116.1"/>
</dbReference>
<evidence type="ECO:0000256" key="12">
    <source>
        <dbReference type="PIRSR" id="PIRSR006816-2"/>
    </source>
</evidence>
<dbReference type="Proteomes" id="UP000005580">
    <property type="component" value="Unassembled WGS sequence"/>
</dbReference>
<feature type="binding site" evidence="11">
    <location>
        <begin position="78"/>
        <end position="79"/>
    </location>
    <ligand>
        <name>FAD</name>
        <dbReference type="ChEBI" id="CHEBI:57692"/>
    </ligand>
</feature>
<keyword evidence="7" id="KW-0249">Electron transport</keyword>
<evidence type="ECO:0000256" key="5">
    <source>
        <dbReference type="ARBA" id="ARBA00022723"/>
    </source>
</evidence>
<keyword evidence="6 11" id="KW-0274">FAD</keyword>
<dbReference type="HOGENOM" id="CLU_003827_1_2_10"/>
<evidence type="ECO:0000256" key="8">
    <source>
        <dbReference type="ARBA" id="ARBA00023004"/>
    </source>
</evidence>
<dbReference type="InterPro" id="IPR001433">
    <property type="entry name" value="OxRdtase_FAD/NAD-bd"/>
</dbReference>
<evidence type="ECO:0000256" key="6">
    <source>
        <dbReference type="ARBA" id="ARBA00022827"/>
    </source>
</evidence>
<evidence type="ECO:0000256" key="2">
    <source>
        <dbReference type="ARBA" id="ARBA00022448"/>
    </source>
</evidence>
<evidence type="ECO:0000313" key="14">
    <source>
        <dbReference type="EMBL" id="EFZ37481.1"/>
    </source>
</evidence>
<dbReference type="PANTHER" id="PTHR43513">
    <property type="entry name" value="DIHYDROOROTATE DEHYDROGENASE B (NAD(+)), ELECTRON TRANSFER SUBUNIT"/>
    <property type="match status" value="1"/>
</dbReference>
<dbReference type="GO" id="GO:0046872">
    <property type="term" value="F:metal ion binding"/>
    <property type="evidence" value="ECO:0007669"/>
    <property type="project" value="UniProtKB-KW"/>
</dbReference>
<comment type="caution">
    <text evidence="14">The sequence shown here is derived from an EMBL/GenBank/DDBJ whole genome shotgun (WGS) entry which is preliminary data.</text>
</comment>
<dbReference type="STRING" id="28134.SAMN05444288_1772"/>
<evidence type="ECO:0000259" key="13">
    <source>
        <dbReference type="PROSITE" id="PS51384"/>
    </source>
</evidence>
<dbReference type="CDD" id="cd06218">
    <property type="entry name" value="DHOD_e_trans"/>
    <property type="match status" value="1"/>
</dbReference>
<feature type="binding site" evidence="12">
    <location>
        <position position="244"/>
    </location>
    <ligand>
        <name>[2Fe-2S] cluster</name>
        <dbReference type="ChEBI" id="CHEBI:190135"/>
    </ligand>
</feature>
<dbReference type="InterPro" id="IPR017938">
    <property type="entry name" value="Riboflavin_synthase-like_b-brl"/>
</dbReference>
<dbReference type="InterPro" id="IPR012165">
    <property type="entry name" value="Cyt_c3_hydrogenase_gsu"/>
</dbReference>
<evidence type="ECO:0000256" key="11">
    <source>
        <dbReference type="PIRSR" id="PIRSR006816-1"/>
    </source>
</evidence>
<protein>
    <submittedName>
        <fullName evidence="14">Oxidoreductase NAD-binding domain protein</fullName>
    </submittedName>
</protein>
<evidence type="ECO:0000256" key="7">
    <source>
        <dbReference type="ARBA" id="ARBA00022982"/>
    </source>
</evidence>
<dbReference type="GO" id="GO:0051537">
    <property type="term" value="F:2 iron, 2 sulfur cluster binding"/>
    <property type="evidence" value="ECO:0007669"/>
    <property type="project" value="UniProtKB-KW"/>
</dbReference>
<keyword evidence="9 12" id="KW-0411">Iron-sulfur</keyword>
<evidence type="ECO:0000256" key="9">
    <source>
        <dbReference type="ARBA" id="ARBA00023014"/>
    </source>
</evidence>
<dbReference type="EMBL" id="AEPE02000003">
    <property type="protein sequence ID" value="EFZ37481.1"/>
    <property type="molecule type" value="Genomic_DNA"/>
</dbReference>
<dbReference type="Gene3D" id="2.40.30.10">
    <property type="entry name" value="Translation factors"/>
    <property type="match status" value="1"/>
</dbReference>
<dbReference type="Pfam" id="PF00175">
    <property type="entry name" value="NAD_binding_1"/>
    <property type="match status" value="1"/>
</dbReference>
<dbReference type="GO" id="GO:0050660">
    <property type="term" value="F:flavin adenine dinucleotide binding"/>
    <property type="evidence" value="ECO:0007669"/>
    <property type="project" value="InterPro"/>
</dbReference>
<dbReference type="GO" id="GO:0006221">
    <property type="term" value="P:pyrimidine nucleotide biosynthetic process"/>
    <property type="evidence" value="ECO:0007669"/>
    <property type="project" value="InterPro"/>
</dbReference>
<reference evidence="14" key="1">
    <citation type="submission" date="2011-01" db="EMBL/GenBank/DDBJ databases">
        <authorList>
            <person name="Muzny D."/>
            <person name="Qin X."/>
            <person name="Buhay C."/>
            <person name="Dugan-Rocha S."/>
            <person name="Ding Y."/>
            <person name="Chen G."/>
            <person name="Hawes A."/>
            <person name="Holder M."/>
            <person name="Jhangiani S."/>
            <person name="Johnson A."/>
            <person name="Khan Z."/>
            <person name="Li Z."/>
            <person name="Liu W."/>
            <person name="Liu X."/>
            <person name="Perez L."/>
            <person name="Shen H."/>
            <person name="Wang Q."/>
            <person name="Watt J."/>
            <person name="Xi L."/>
            <person name="Xin Y."/>
            <person name="Zhou J."/>
            <person name="Deng J."/>
            <person name="Jiang H."/>
            <person name="Liu Y."/>
            <person name="Qu J."/>
            <person name="Song X.-Z."/>
            <person name="Zhang L."/>
            <person name="Villasana D."/>
            <person name="Johnson A."/>
            <person name="Liu J."/>
            <person name="Liyanage D."/>
            <person name="Lorensuhewa L."/>
            <person name="Robinson T."/>
            <person name="Song A."/>
            <person name="Song B.-B."/>
            <person name="Dinh H."/>
            <person name="Thornton R."/>
            <person name="Coyle M."/>
            <person name="Francisco L."/>
            <person name="Jackson L."/>
            <person name="Javaid M."/>
            <person name="Korchina V."/>
            <person name="Kovar C."/>
            <person name="Mata R."/>
            <person name="Mathew T."/>
            <person name="Ngo R."/>
            <person name="Nguyen L."/>
            <person name="Nguyen N."/>
            <person name="Okwuonu G."/>
            <person name="Ongeri F."/>
            <person name="Pham C."/>
            <person name="Simmons D."/>
            <person name="Wilczek-Boney K."/>
            <person name="Hale W."/>
            <person name="Jakkamsetti A."/>
            <person name="Pham P."/>
            <person name="Ruth R."/>
            <person name="San Lucas F."/>
            <person name="Warren J."/>
            <person name="Zhang J."/>
            <person name="Zhao Z."/>
            <person name="Zhou C."/>
            <person name="Zhu D."/>
            <person name="Lee S."/>
            <person name="Bess C."/>
            <person name="Blankenburg K."/>
            <person name="Forbes L."/>
            <person name="Fu Q."/>
            <person name="Gubbala S."/>
            <person name="Hirani K."/>
            <person name="Jayaseelan J.C."/>
            <person name="Lara F."/>
            <person name="Munidasa M."/>
            <person name="Palculict T."/>
            <person name="Patil S."/>
            <person name="Pu L.-L."/>
            <person name="Saada N."/>
            <person name="Tang L."/>
            <person name="Weissenberger G."/>
            <person name="Zhu Y."/>
            <person name="Hemphill L."/>
            <person name="Shang Y."/>
            <person name="Youmans B."/>
            <person name="Ayvaz T."/>
            <person name="Ross M."/>
            <person name="Santibanez J."/>
            <person name="Aqrawi P."/>
            <person name="Gross S."/>
            <person name="Joshi V."/>
            <person name="Fowler G."/>
            <person name="Nazareth L."/>
            <person name="Reid J."/>
            <person name="Worley K."/>
            <person name="Petrosino J."/>
            <person name="Highlander S."/>
            <person name="Gibbs R."/>
        </authorList>
    </citation>
    <scope>NUCLEOTIDE SEQUENCE [LARGE SCALE GENOMIC DNA]</scope>
    <source>
        <strain evidence="14">ATCC 33269</strain>
    </source>
</reference>
<comment type="similarity">
    <text evidence="1">Belongs to the PyrK family.</text>
</comment>
<dbReference type="Gene3D" id="2.10.240.10">
    <property type="entry name" value="Dihydroorotate dehydrogenase, electron transfer subunit"/>
    <property type="match status" value="1"/>
</dbReference>
<feature type="binding site" evidence="11">
    <location>
        <begin position="54"/>
        <end position="57"/>
    </location>
    <ligand>
        <name>FAD</name>
        <dbReference type="ChEBI" id="CHEBI:57692"/>
    </ligand>
</feature>
<dbReference type="PROSITE" id="PS51384">
    <property type="entry name" value="FAD_FR"/>
    <property type="match status" value="1"/>
</dbReference>
<dbReference type="InterPro" id="IPR039261">
    <property type="entry name" value="FNR_nucleotide-bd"/>
</dbReference>
<keyword evidence="8 12" id="KW-0408">Iron</keyword>